<dbReference type="AlphaFoldDB" id="A0A7W9GTU7"/>
<dbReference type="RefSeq" id="WP_184825238.1">
    <property type="nucleotide sequence ID" value="NZ_JACHMM010000001.1"/>
</dbReference>
<keyword evidence="1" id="KW-0732">Signal</keyword>
<keyword evidence="3" id="KW-1185">Reference proteome</keyword>
<evidence type="ECO:0000256" key="1">
    <source>
        <dbReference type="SAM" id="SignalP"/>
    </source>
</evidence>
<feature type="chain" id="PRO_5031385810" evidence="1">
    <location>
        <begin position="32"/>
        <end position="197"/>
    </location>
</feature>
<protein>
    <submittedName>
        <fullName evidence="2">Uncharacterized protein</fullName>
    </submittedName>
</protein>
<name>A0A7W9GTU7_9ACTN</name>
<proteinExistence type="predicted"/>
<accession>A0A7W9GTU7</accession>
<evidence type="ECO:0000313" key="3">
    <source>
        <dbReference type="Proteomes" id="UP000542813"/>
    </source>
</evidence>
<gene>
    <name evidence="2" type="ORF">HD601_004274</name>
</gene>
<feature type="signal peptide" evidence="1">
    <location>
        <begin position="1"/>
        <end position="31"/>
    </location>
</feature>
<reference evidence="2 3" key="1">
    <citation type="submission" date="2020-08" db="EMBL/GenBank/DDBJ databases">
        <title>Sequencing the genomes of 1000 actinobacteria strains.</title>
        <authorList>
            <person name="Klenk H.-P."/>
        </authorList>
    </citation>
    <scope>NUCLEOTIDE SEQUENCE [LARGE SCALE GENOMIC DNA]</scope>
    <source>
        <strain evidence="2 3">DSM 102122</strain>
    </source>
</reference>
<organism evidence="2 3">
    <name type="scientific">Jiangella mangrovi</name>
    <dbReference type="NCBI Taxonomy" id="1524084"/>
    <lineage>
        <taxon>Bacteria</taxon>
        <taxon>Bacillati</taxon>
        <taxon>Actinomycetota</taxon>
        <taxon>Actinomycetes</taxon>
        <taxon>Jiangellales</taxon>
        <taxon>Jiangellaceae</taxon>
        <taxon>Jiangella</taxon>
    </lineage>
</organism>
<dbReference type="EMBL" id="JACHMM010000001">
    <property type="protein sequence ID" value="MBB5789699.1"/>
    <property type="molecule type" value="Genomic_DNA"/>
</dbReference>
<dbReference type="InterPro" id="IPR049804">
    <property type="entry name" value="Choice_anch_L"/>
</dbReference>
<sequence>MRSLSSVHRTSALVAGGLLILATAGAPAALAADEPAERTFTQSLAPKGEGVGDQTVVDLDTGDLTVEEIVQTLVGDGVTVDNVAYTGSPVSAGLAGGFDDVFGVAGGVLLSSGAVGGERSSVLGPNVADDMTTEVATPGDTDLSELSELRDQRRRGARVRLRPRDRPDPLRLHLRLRGVQRVGRLGVQRRLRLLRQR</sequence>
<dbReference type="Proteomes" id="UP000542813">
    <property type="component" value="Unassembled WGS sequence"/>
</dbReference>
<comment type="caution">
    <text evidence="2">The sequence shown here is derived from an EMBL/GenBank/DDBJ whole genome shotgun (WGS) entry which is preliminary data.</text>
</comment>
<dbReference type="NCBIfam" id="NF038133">
    <property type="entry name" value="choice_anch_L"/>
    <property type="match status" value="1"/>
</dbReference>
<evidence type="ECO:0000313" key="2">
    <source>
        <dbReference type="EMBL" id="MBB5789699.1"/>
    </source>
</evidence>